<protein>
    <recommendedName>
        <fullName evidence="1">Metallo-beta-lactamase domain-containing protein</fullName>
    </recommendedName>
</protein>
<gene>
    <name evidence="2" type="ORF">L323_09010</name>
</gene>
<dbReference type="CDD" id="cd07721">
    <property type="entry name" value="yflN-like_MBL-fold"/>
    <property type="match status" value="1"/>
</dbReference>
<dbReference type="AlphaFoldDB" id="U4R215"/>
<reference evidence="2 3" key="1">
    <citation type="journal article" date="2013" name="Genome Announc.">
        <title>Draft Genome Sequence of the Cellulolytic Bacterium Clostridium papyrosolvens C7 (ATCC 700395).</title>
        <authorList>
            <person name="Zepeda V."/>
            <person name="Dassa B."/>
            <person name="Borovok I."/>
            <person name="Lamed R."/>
            <person name="Bayer E.A."/>
            <person name="Cate J.H."/>
        </authorList>
    </citation>
    <scope>NUCLEOTIDE SEQUENCE [LARGE SCALE GENOMIC DNA]</scope>
    <source>
        <strain evidence="2 3">C7</strain>
    </source>
</reference>
<dbReference type="EMBL" id="ATAY01000030">
    <property type="protein sequence ID" value="EPR12117.1"/>
    <property type="molecule type" value="Genomic_DNA"/>
</dbReference>
<dbReference type="STRING" id="1330534.L323_09010"/>
<dbReference type="Pfam" id="PF00753">
    <property type="entry name" value="Lactamase_B"/>
    <property type="match status" value="1"/>
</dbReference>
<organism evidence="2 3">
    <name type="scientific">Ruminiclostridium papyrosolvens C7</name>
    <dbReference type="NCBI Taxonomy" id="1330534"/>
    <lineage>
        <taxon>Bacteria</taxon>
        <taxon>Bacillati</taxon>
        <taxon>Bacillota</taxon>
        <taxon>Clostridia</taxon>
        <taxon>Eubacteriales</taxon>
        <taxon>Oscillospiraceae</taxon>
        <taxon>Ruminiclostridium</taxon>
    </lineage>
</organism>
<dbReference type="InterPro" id="IPR036866">
    <property type="entry name" value="RibonucZ/Hydroxyglut_hydro"/>
</dbReference>
<comment type="caution">
    <text evidence="2">The sequence shown here is derived from an EMBL/GenBank/DDBJ whole genome shotgun (WGS) entry which is preliminary data.</text>
</comment>
<sequence>MINEILNGLSKLTSSSQEVLPDILLLHFTIVSACIVGDSKEWVLVDTGLENSYDFIMESAKKRFGVESRPEAIILTHGHFDHVGSVIKLSEEWDVPVYAHSLEIPYITGKEDYPTADSSVDEGLVAKMSPAFPHTSINLGYRVAALPRDGSVPGMKGWKWIHTPGHTRGHISLFRENDSTLIVGDAFTTTKQESFMSVLTQKEKIKGPPAYLTTDWKTAQKSVELIAKLKPHLAIPSHGMPMARDELKRHLEYLVQNFEEISVPHKGRFAGSETKPDSVQ</sequence>
<dbReference type="PANTHER" id="PTHR42951">
    <property type="entry name" value="METALLO-BETA-LACTAMASE DOMAIN-CONTAINING"/>
    <property type="match status" value="1"/>
</dbReference>
<dbReference type="SUPFAM" id="SSF56281">
    <property type="entry name" value="Metallo-hydrolase/oxidoreductase"/>
    <property type="match status" value="1"/>
</dbReference>
<dbReference type="SMART" id="SM00849">
    <property type="entry name" value="Lactamase_B"/>
    <property type="match status" value="1"/>
</dbReference>
<dbReference type="InterPro" id="IPR001279">
    <property type="entry name" value="Metallo-B-lactamas"/>
</dbReference>
<evidence type="ECO:0000259" key="1">
    <source>
        <dbReference type="SMART" id="SM00849"/>
    </source>
</evidence>
<accession>U4R215</accession>
<dbReference type="RefSeq" id="WP_020815344.1">
    <property type="nucleotide sequence ID" value="NZ_ATAY01000030.1"/>
</dbReference>
<dbReference type="PANTHER" id="PTHR42951:SF17">
    <property type="entry name" value="METALLO-BETA-LACTAMASE DOMAIN-CONTAINING PROTEIN"/>
    <property type="match status" value="1"/>
</dbReference>
<proteinExistence type="predicted"/>
<dbReference type="Proteomes" id="UP000016860">
    <property type="component" value="Unassembled WGS sequence"/>
</dbReference>
<dbReference type="Gene3D" id="3.60.15.10">
    <property type="entry name" value="Ribonuclease Z/Hydroxyacylglutathione hydrolase-like"/>
    <property type="match status" value="1"/>
</dbReference>
<evidence type="ECO:0000313" key="3">
    <source>
        <dbReference type="Proteomes" id="UP000016860"/>
    </source>
</evidence>
<name>U4R215_9FIRM</name>
<dbReference type="OrthoDB" id="9802248at2"/>
<dbReference type="InterPro" id="IPR050855">
    <property type="entry name" value="NDM-1-like"/>
</dbReference>
<evidence type="ECO:0000313" key="2">
    <source>
        <dbReference type="EMBL" id="EPR12117.1"/>
    </source>
</evidence>
<feature type="domain" description="Metallo-beta-lactamase" evidence="1">
    <location>
        <begin position="30"/>
        <end position="238"/>
    </location>
</feature>
<dbReference type="PATRIC" id="fig|1330534.3.peg.1791"/>